<organism evidence="1 2">
    <name type="scientific">Plakobranchus ocellatus</name>
    <dbReference type="NCBI Taxonomy" id="259542"/>
    <lineage>
        <taxon>Eukaryota</taxon>
        <taxon>Metazoa</taxon>
        <taxon>Spiralia</taxon>
        <taxon>Lophotrochozoa</taxon>
        <taxon>Mollusca</taxon>
        <taxon>Gastropoda</taxon>
        <taxon>Heterobranchia</taxon>
        <taxon>Euthyneura</taxon>
        <taxon>Panpulmonata</taxon>
        <taxon>Sacoglossa</taxon>
        <taxon>Placobranchoidea</taxon>
        <taxon>Plakobranchidae</taxon>
        <taxon>Plakobranchus</taxon>
    </lineage>
</organism>
<dbReference type="EMBL" id="BLXT01002034">
    <property type="protein sequence ID" value="GFN90410.1"/>
    <property type="molecule type" value="Genomic_DNA"/>
</dbReference>
<reference evidence="1 2" key="1">
    <citation type="journal article" date="2021" name="Elife">
        <title>Chloroplast acquisition without the gene transfer in kleptoplastic sea slugs, Plakobranchus ocellatus.</title>
        <authorList>
            <person name="Maeda T."/>
            <person name="Takahashi S."/>
            <person name="Yoshida T."/>
            <person name="Shimamura S."/>
            <person name="Takaki Y."/>
            <person name="Nagai Y."/>
            <person name="Toyoda A."/>
            <person name="Suzuki Y."/>
            <person name="Arimoto A."/>
            <person name="Ishii H."/>
            <person name="Satoh N."/>
            <person name="Nishiyama T."/>
            <person name="Hasebe M."/>
            <person name="Maruyama T."/>
            <person name="Minagawa J."/>
            <person name="Obokata J."/>
            <person name="Shigenobu S."/>
        </authorList>
    </citation>
    <scope>NUCLEOTIDE SEQUENCE [LARGE SCALE GENOMIC DNA]</scope>
</reference>
<comment type="caution">
    <text evidence="1">The sequence shown here is derived from an EMBL/GenBank/DDBJ whole genome shotgun (WGS) entry which is preliminary data.</text>
</comment>
<dbReference type="AlphaFoldDB" id="A0AAV3YTI4"/>
<protein>
    <submittedName>
        <fullName evidence="1">Uncharacterized protein</fullName>
    </submittedName>
</protein>
<gene>
    <name evidence="1" type="ORF">PoB_001691600</name>
</gene>
<accession>A0AAV3YTI4</accession>
<keyword evidence="2" id="KW-1185">Reference proteome</keyword>
<dbReference type="Proteomes" id="UP000735302">
    <property type="component" value="Unassembled WGS sequence"/>
</dbReference>
<evidence type="ECO:0000313" key="1">
    <source>
        <dbReference type="EMBL" id="GFN90410.1"/>
    </source>
</evidence>
<evidence type="ECO:0000313" key="2">
    <source>
        <dbReference type="Proteomes" id="UP000735302"/>
    </source>
</evidence>
<proteinExistence type="predicted"/>
<sequence length="125" mass="13493">MASEEVGEFTEYTEYTAIWTGPSLLQATSAAPSLSRAKKADAGMIAIAPRRRDKDLAANAGPALRVTDNLQSEIKDGMLKVASGKALPVVILREIFACLPILRGEIRGREVDVMTDTGYEGLEVR</sequence>
<name>A0AAV3YTI4_9GAST</name>